<feature type="compositionally biased region" description="Polar residues" evidence="1">
    <location>
        <begin position="960"/>
        <end position="977"/>
    </location>
</feature>
<feature type="region of interest" description="Disordered" evidence="1">
    <location>
        <begin position="492"/>
        <end position="774"/>
    </location>
</feature>
<feature type="compositionally biased region" description="Basic and acidic residues" evidence="1">
    <location>
        <begin position="430"/>
        <end position="443"/>
    </location>
</feature>
<feature type="compositionally biased region" description="Basic and acidic residues" evidence="1">
    <location>
        <begin position="558"/>
        <end position="567"/>
    </location>
</feature>
<feature type="compositionally biased region" description="Basic and acidic residues" evidence="1">
    <location>
        <begin position="730"/>
        <end position="752"/>
    </location>
</feature>
<feature type="compositionally biased region" description="Low complexity" evidence="1">
    <location>
        <begin position="1246"/>
        <end position="1259"/>
    </location>
</feature>
<dbReference type="Proteomes" id="UP000054560">
    <property type="component" value="Unassembled WGS sequence"/>
</dbReference>
<feature type="compositionally biased region" description="Basic and acidic residues" evidence="1">
    <location>
        <begin position="40"/>
        <end position="49"/>
    </location>
</feature>
<feature type="region of interest" description="Disordered" evidence="1">
    <location>
        <begin position="1285"/>
        <end position="1332"/>
    </location>
</feature>
<sequence length="1461" mass="159724">MGALIGAHRPLQSNESLPKVLKGVKASPTSISRVGSHMADVSEKSDNKHINTSGKVGKVGKGKSKEIERTKKKYEVHKDEKGGVDAVIDNAGHTEGVSKKRDGKAKDRKKKSKNRVSRKLDFAKPKFSRRWWSQERLKHYVTPIGTVCHAQDYVDDWYVGYVQDSRPGEVWIRFDGYGSADNTWFANSSTKLAPAELTTEEREEWKKIFQRDIEKEARGVREVTTSAAESAEDVGTSPEQPEVLPSGTKSRPVYAGTSAEENAMDKVASRITHTRKSTVSPSKSSSRRRETVSTPDKIAKARRPTTAKSQTATKIKSSDSLISGTHSSNTEPSPAVKEEVVIDLCSSEDEITTQLLPPQMISVDNMVHAVPLERKYTPKKNGHAEKSATSHVRLEHSVQAKADVGVKTEADASVHPNADASTSSNALSEIHTEDSSSHPKHIDDASISTTIYNSDDQTSGRTTTATPIKTEFDLASDRDISVSIGIHAPETQGSSAVQVEPAKGPPRRIRTRSINGPVSPIKGRKNGKGKNTTGRRALEMLLNSASQLVGSDSDEDEPILKTNRDVHQQSTEHPSPPVYMPLSDMPLSESQEKRDRFSDNTGDVVLRKSTDEPSEAVADSEVTPADTEASPWSMLKNATGTKRRLSDAAESNTQHSRRVRRRQSTSSEGKVVGNDPSDDKEKAVEDMAHEKGVGDGSVQAEDQVGVKSSNIGATRRLENAREHRKKKKADRANNLRKIIEAKARARAQEKSRVGSNCQSETEQETDTGAEPGEAKVSVDVAVETAGCVGKNMPNQTAILKESVGMIALAVGYAKSATKASNGGETEAESRALDGQAEVKVEQTDAKLHEDAGVMQDITSRENRARRGTSESSRRKRRREVSPVGSVSEGGRRPRRRGDFSESSATSASEMKKKKLRMHSDRSIRRTSSQWSDGYDWDEAKGAVADGSDTKKSKYPPRLTRSGNVYGTVQAAGSTASSRTEDRGVDNGTEISGAEDTTIKEEQTCTHISPASQSDRRRGEEAPAHSSTVIGASQAITPNGKSKARSNNTLRSSQTRKPPRKEAMSAGQKDHLNDALNEPKGDSIDEQAASARTDVPDMLRWASMKSSKANKAPLPTVGKPNATTRQAASLPVYGKGLPVQTDSQQSEVVGRVSGGLPSEHSEIGLSRVSSNGALRNEARRSETIEMKLKGDGASSMHLGSVPPQTGPQTNRVGEDKSGGEVRGDAPPVLPTSTRGKQQPTLISTPRLPTQRPLSSQQQQRRNMALHQSHLPQLIRPIYQGQQSFNQGNHTQHHTQHIQTNLRPMEPPEKPPTPQRIQQMTRMHPPQSQPAGEAIQSTAALRADKFRGSYEQQLSSARIREASGDATLQEVRIYKVLRQIEADKGYEVIHASALKRHRELLSSVRSSALPGHGPEWDSIFREEIDRYLYPKSMELHREAKLRYEKLHHDEAFRRGRLSHSSPP</sequence>
<feature type="compositionally biased region" description="Polar residues" evidence="1">
    <location>
        <begin position="1024"/>
        <end position="1055"/>
    </location>
</feature>
<feature type="compositionally biased region" description="Polar residues" evidence="1">
    <location>
        <begin position="1229"/>
        <end position="1242"/>
    </location>
</feature>
<feature type="region of interest" description="Disordered" evidence="1">
    <location>
        <begin position="1150"/>
        <end position="1177"/>
    </location>
</feature>
<keyword evidence="3" id="KW-1185">Reference proteome</keyword>
<feature type="compositionally biased region" description="Basic and acidic residues" evidence="1">
    <location>
        <begin position="1211"/>
        <end position="1222"/>
    </location>
</feature>
<feature type="region of interest" description="Disordered" evidence="1">
    <location>
        <begin position="1190"/>
        <end position="1264"/>
    </location>
</feature>
<feature type="compositionally biased region" description="Basic and acidic residues" evidence="1">
    <location>
        <begin position="1059"/>
        <end position="1082"/>
    </location>
</feature>
<dbReference type="EMBL" id="KQ241748">
    <property type="protein sequence ID" value="KNC84682.1"/>
    <property type="molecule type" value="Genomic_DNA"/>
</dbReference>
<dbReference type="RefSeq" id="XP_014158584.1">
    <property type="nucleotide sequence ID" value="XM_014303109.1"/>
</dbReference>
<feature type="compositionally biased region" description="Polar residues" evidence="1">
    <location>
        <begin position="306"/>
        <end position="332"/>
    </location>
</feature>
<feature type="region of interest" description="Disordered" evidence="1">
    <location>
        <begin position="409"/>
        <end position="443"/>
    </location>
</feature>
<dbReference type="GeneID" id="25903620"/>
<feature type="compositionally biased region" description="Basic and acidic residues" evidence="1">
    <location>
        <begin position="858"/>
        <end position="872"/>
    </location>
</feature>
<feature type="compositionally biased region" description="Basic residues" evidence="1">
    <location>
        <begin position="101"/>
        <end position="117"/>
    </location>
</feature>
<proteinExistence type="predicted"/>
<feature type="compositionally biased region" description="Basic and acidic residues" evidence="1">
    <location>
        <begin position="677"/>
        <end position="693"/>
    </location>
</feature>
<evidence type="ECO:0000313" key="3">
    <source>
        <dbReference type="Proteomes" id="UP000054560"/>
    </source>
</evidence>
<evidence type="ECO:0000313" key="2">
    <source>
        <dbReference type="EMBL" id="KNC84682.1"/>
    </source>
</evidence>
<organism evidence="2 3">
    <name type="scientific">Sphaeroforma arctica JP610</name>
    <dbReference type="NCBI Taxonomy" id="667725"/>
    <lineage>
        <taxon>Eukaryota</taxon>
        <taxon>Ichthyosporea</taxon>
        <taxon>Ichthyophonida</taxon>
        <taxon>Sphaeroforma</taxon>
    </lineage>
</organism>
<feature type="region of interest" description="Disordered" evidence="1">
    <location>
        <begin position="26"/>
        <end position="117"/>
    </location>
</feature>
<feature type="compositionally biased region" description="Basic and acidic residues" evidence="1">
    <location>
        <begin position="1013"/>
        <end position="1022"/>
    </location>
</feature>
<feature type="compositionally biased region" description="Basic and acidic residues" evidence="1">
    <location>
        <begin position="827"/>
        <end position="851"/>
    </location>
</feature>
<feature type="region of interest" description="Disordered" evidence="1">
    <location>
        <begin position="816"/>
        <end position="1125"/>
    </location>
</feature>
<feature type="region of interest" description="Disordered" evidence="1">
    <location>
        <begin position="218"/>
        <end position="336"/>
    </location>
</feature>
<gene>
    <name evidence="2" type="ORF">SARC_03116</name>
</gene>
<name>A0A0L0G6P3_9EUKA</name>
<reference evidence="2 3" key="1">
    <citation type="submission" date="2011-02" db="EMBL/GenBank/DDBJ databases">
        <title>The Genome Sequence of Sphaeroforma arctica JP610.</title>
        <authorList>
            <consortium name="The Broad Institute Genome Sequencing Platform"/>
            <person name="Russ C."/>
            <person name="Cuomo C."/>
            <person name="Young S.K."/>
            <person name="Zeng Q."/>
            <person name="Gargeya S."/>
            <person name="Alvarado L."/>
            <person name="Berlin A."/>
            <person name="Chapman S.B."/>
            <person name="Chen Z."/>
            <person name="Freedman E."/>
            <person name="Gellesch M."/>
            <person name="Goldberg J."/>
            <person name="Griggs A."/>
            <person name="Gujja S."/>
            <person name="Heilman E."/>
            <person name="Heiman D."/>
            <person name="Howarth C."/>
            <person name="Mehta T."/>
            <person name="Neiman D."/>
            <person name="Pearson M."/>
            <person name="Roberts A."/>
            <person name="Saif S."/>
            <person name="Shea T."/>
            <person name="Shenoy N."/>
            <person name="Sisk P."/>
            <person name="Stolte C."/>
            <person name="Sykes S."/>
            <person name="White J."/>
            <person name="Yandava C."/>
            <person name="Burger G."/>
            <person name="Gray M.W."/>
            <person name="Holland P.W.H."/>
            <person name="King N."/>
            <person name="Lang F.B.F."/>
            <person name="Roger A.J."/>
            <person name="Ruiz-Trillo I."/>
            <person name="Haas B."/>
            <person name="Nusbaum C."/>
            <person name="Birren B."/>
        </authorList>
    </citation>
    <scope>NUCLEOTIDE SEQUENCE [LARGE SCALE GENOMIC DNA]</scope>
    <source>
        <strain evidence="2 3">JP610</strain>
    </source>
</reference>
<protein>
    <submittedName>
        <fullName evidence="2">Uncharacterized protein</fullName>
    </submittedName>
</protein>
<evidence type="ECO:0000256" key="1">
    <source>
        <dbReference type="SAM" id="MobiDB-lite"/>
    </source>
</evidence>
<feature type="compositionally biased region" description="Polar residues" evidence="1">
    <location>
        <begin position="1201"/>
        <end position="1210"/>
    </location>
</feature>
<accession>A0A0L0G6P3</accession>